<dbReference type="HOGENOM" id="CLU_1070340_0_0_1"/>
<dbReference type="Proteomes" id="UP000002748">
    <property type="component" value="Unassembled WGS sequence"/>
</dbReference>
<evidence type="ECO:0000313" key="1">
    <source>
        <dbReference type="EMBL" id="EJT52655.1"/>
    </source>
</evidence>
<dbReference type="KEGG" id="tasa:A1Q1_03109"/>
<evidence type="ECO:0000313" key="2">
    <source>
        <dbReference type="Proteomes" id="UP000002748"/>
    </source>
</evidence>
<dbReference type="EMBL" id="ALBS01000021">
    <property type="protein sequence ID" value="EJT52655.1"/>
    <property type="molecule type" value="Genomic_DNA"/>
</dbReference>
<dbReference type="VEuPathDB" id="FungiDB:A1Q1_03109"/>
<accession>J4UL44</accession>
<dbReference type="GeneID" id="25986622"/>
<comment type="caution">
    <text evidence="1">The sequence shown here is derived from an EMBL/GenBank/DDBJ whole genome shotgun (WGS) entry which is preliminary data.</text>
</comment>
<reference evidence="1 2" key="1">
    <citation type="journal article" date="2012" name="Eukaryot. Cell">
        <title>Draft genome sequence of CBS 2479, the standard type strain of Trichosporon asahii.</title>
        <authorList>
            <person name="Yang R.Y."/>
            <person name="Li H.T."/>
            <person name="Zhu H."/>
            <person name="Zhou G.P."/>
            <person name="Wang M."/>
            <person name="Wang L."/>
        </authorList>
    </citation>
    <scope>NUCLEOTIDE SEQUENCE [LARGE SCALE GENOMIC DNA]</scope>
    <source>
        <strain evidence="2">ATCC 90039 / CBS 2479 / JCM 2466 / KCTC 7840 / NCYC 2677 / UAMH 7654</strain>
    </source>
</reference>
<sequence length="293" mass="30229">MSSSAPAVAAPSASASASAGPSIPIALHGDAKPGQLYNSSAIPKFPSSSLGGEPYGGTEQEPTYFYAAKLLDTDTVCGASDSTVVVSCCPNSDAVPSPENDDFGSNCRFRGDADQIQSWFSNCTSVLAKEHNVANLETGCWPWSEFRAARAAKTEEKLDTLATEDEVYCATTSPPNDLNTATEQCCYSAGGSLGQDKAVCGGITEADNIDVFMACANSRSAGVCASAKYEEKHPPADAGARANAAGAALLAAGISLALLPKRYSDNENQNAFPSGTSVVCMNLMPPHTDPAGY</sequence>
<proteinExistence type="predicted"/>
<organism evidence="1 2">
    <name type="scientific">Trichosporon asahii var. asahii (strain ATCC 90039 / CBS 2479 / JCM 2466 / KCTC 7840 / NBRC 103889/ NCYC 2677 / UAMH 7654)</name>
    <name type="common">Yeast</name>
    <dbReference type="NCBI Taxonomy" id="1186058"/>
    <lineage>
        <taxon>Eukaryota</taxon>
        <taxon>Fungi</taxon>
        <taxon>Dikarya</taxon>
        <taxon>Basidiomycota</taxon>
        <taxon>Agaricomycotina</taxon>
        <taxon>Tremellomycetes</taxon>
        <taxon>Trichosporonales</taxon>
        <taxon>Trichosporonaceae</taxon>
        <taxon>Trichosporon</taxon>
    </lineage>
</organism>
<dbReference type="AlphaFoldDB" id="J4UL44"/>
<protein>
    <submittedName>
        <fullName evidence="1">Uncharacterized protein</fullName>
    </submittedName>
</protein>
<name>J4UL44_TRIAS</name>
<gene>
    <name evidence="1" type="ORF">A1Q1_03109</name>
</gene>
<dbReference type="RefSeq" id="XP_014183674.1">
    <property type="nucleotide sequence ID" value="XM_014328199.1"/>
</dbReference>